<dbReference type="GeneID" id="87953757"/>
<feature type="compositionally biased region" description="Polar residues" evidence="1">
    <location>
        <begin position="26"/>
        <end position="44"/>
    </location>
</feature>
<protein>
    <submittedName>
        <fullName evidence="2">Uncharacterized protein</fullName>
    </submittedName>
</protein>
<evidence type="ECO:0000313" key="3">
    <source>
        <dbReference type="Proteomes" id="UP001329825"/>
    </source>
</evidence>
<feature type="compositionally biased region" description="Low complexity" evidence="1">
    <location>
        <begin position="290"/>
        <end position="301"/>
    </location>
</feature>
<evidence type="ECO:0000313" key="2">
    <source>
        <dbReference type="EMBL" id="WRT64692.1"/>
    </source>
</evidence>
<dbReference type="RefSeq" id="XP_062789432.1">
    <property type="nucleotide sequence ID" value="XM_062933381.1"/>
</dbReference>
<reference evidence="2 3" key="1">
    <citation type="submission" date="2024-01" db="EMBL/GenBank/DDBJ databases">
        <title>Comparative genomics of Cryptococcus and Kwoniella reveals pathogenesis evolution and contrasting modes of karyotype evolution via chromosome fusion or intercentromeric recombination.</title>
        <authorList>
            <person name="Coelho M.A."/>
            <person name="David-Palma M."/>
            <person name="Shea T."/>
            <person name="Bowers K."/>
            <person name="McGinley-Smith S."/>
            <person name="Mohammad A.W."/>
            <person name="Gnirke A."/>
            <person name="Yurkov A.M."/>
            <person name="Nowrousian M."/>
            <person name="Sun S."/>
            <person name="Cuomo C.A."/>
            <person name="Heitman J."/>
        </authorList>
    </citation>
    <scope>NUCLEOTIDE SEQUENCE [LARGE SCALE GENOMIC DNA]</scope>
    <source>
        <strain evidence="2">CBS 11374</strain>
    </source>
</reference>
<feature type="region of interest" description="Disordered" evidence="1">
    <location>
        <begin position="16"/>
        <end position="44"/>
    </location>
</feature>
<organism evidence="2 3">
    <name type="scientific">Kwoniella shivajii</name>
    <dbReference type="NCBI Taxonomy" id="564305"/>
    <lineage>
        <taxon>Eukaryota</taxon>
        <taxon>Fungi</taxon>
        <taxon>Dikarya</taxon>
        <taxon>Basidiomycota</taxon>
        <taxon>Agaricomycotina</taxon>
        <taxon>Tremellomycetes</taxon>
        <taxon>Tremellales</taxon>
        <taxon>Cryptococcaceae</taxon>
        <taxon>Kwoniella</taxon>
    </lineage>
</organism>
<gene>
    <name evidence="2" type="ORF">IL334_001626</name>
</gene>
<feature type="region of interest" description="Disordered" evidence="1">
    <location>
        <begin position="279"/>
        <end position="310"/>
    </location>
</feature>
<sequence length="310" mass="33947">MNSLLSKYCLGPTRPYDVSPMESPRASVTDTPADWSTSGDTNPMSTTILGGSGSFTRLTRPTLKIATTYTLGSASSLRSSSLPNTIHGLRMESIYVPQSYNSIHNPWADPTVQMVQSSRPIVETTEVARGRAASIYSVDSELDTTFFGPSEKDTSTDNTAWKLQPDDCQGSSSHGGFQDVKAYASNLFSSLTSALSTRSRDWSSSIAETIRTITSDSRLDYEETASDPFMWETLPEDNDAQDALSSRLFDTEHRPPSGHLSNDFLQFPRRKPVANPVDELYDTENPPPHSTTMSGSNMMSGRLATEPWTG</sequence>
<proteinExistence type="predicted"/>
<dbReference type="EMBL" id="CP141882">
    <property type="protein sequence ID" value="WRT64692.1"/>
    <property type="molecule type" value="Genomic_DNA"/>
</dbReference>
<evidence type="ECO:0000256" key="1">
    <source>
        <dbReference type="SAM" id="MobiDB-lite"/>
    </source>
</evidence>
<keyword evidence="3" id="KW-1185">Reference proteome</keyword>
<name>A0ABZ1CWM9_9TREE</name>
<accession>A0ABZ1CWM9</accession>
<dbReference type="Proteomes" id="UP001329825">
    <property type="component" value="Chromosome 2"/>
</dbReference>